<proteinExistence type="predicted"/>
<dbReference type="EMBL" id="LAZR01001242">
    <property type="protein sequence ID" value="KKN48061.1"/>
    <property type="molecule type" value="Genomic_DNA"/>
</dbReference>
<comment type="caution">
    <text evidence="2">The sequence shown here is derived from an EMBL/GenBank/DDBJ whole genome shotgun (WGS) entry which is preliminary data.</text>
</comment>
<evidence type="ECO:0008006" key="3">
    <source>
        <dbReference type="Google" id="ProtNLM"/>
    </source>
</evidence>
<keyword evidence="1" id="KW-1133">Transmembrane helix</keyword>
<gene>
    <name evidence="2" type="ORF">LCGC14_0656830</name>
</gene>
<organism evidence="2">
    <name type="scientific">marine sediment metagenome</name>
    <dbReference type="NCBI Taxonomy" id="412755"/>
    <lineage>
        <taxon>unclassified sequences</taxon>
        <taxon>metagenomes</taxon>
        <taxon>ecological metagenomes</taxon>
    </lineage>
</organism>
<keyword evidence="1" id="KW-0812">Transmembrane</keyword>
<sequence>MERSIFSFIWKYSRRDQLILLVFTLITFPFLYVTLELPKRIINDAIGAKTDVIDIWGIQLNQVQFLMVLCFAYLGAVLAHGLLKMR</sequence>
<name>A0A0F9TGE6_9ZZZZ</name>
<keyword evidence="1" id="KW-0472">Membrane</keyword>
<reference evidence="2" key="1">
    <citation type="journal article" date="2015" name="Nature">
        <title>Complex archaea that bridge the gap between prokaryotes and eukaryotes.</title>
        <authorList>
            <person name="Spang A."/>
            <person name="Saw J.H."/>
            <person name="Jorgensen S.L."/>
            <person name="Zaremba-Niedzwiedzka K."/>
            <person name="Martijn J."/>
            <person name="Lind A.E."/>
            <person name="van Eijk R."/>
            <person name="Schleper C."/>
            <person name="Guy L."/>
            <person name="Ettema T.J."/>
        </authorList>
    </citation>
    <scope>NUCLEOTIDE SEQUENCE</scope>
</reference>
<protein>
    <recommendedName>
        <fullName evidence="3">ABC transmembrane type-1 domain-containing protein</fullName>
    </recommendedName>
</protein>
<evidence type="ECO:0000256" key="1">
    <source>
        <dbReference type="SAM" id="Phobius"/>
    </source>
</evidence>
<feature type="transmembrane region" description="Helical" evidence="1">
    <location>
        <begin position="18"/>
        <end position="35"/>
    </location>
</feature>
<accession>A0A0F9TGE6</accession>
<evidence type="ECO:0000313" key="2">
    <source>
        <dbReference type="EMBL" id="KKN48061.1"/>
    </source>
</evidence>
<dbReference type="AlphaFoldDB" id="A0A0F9TGE6"/>
<feature type="non-terminal residue" evidence="2">
    <location>
        <position position="86"/>
    </location>
</feature>
<feature type="transmembrane region" description="Helical" evidence="1">
    <location>
        <begin position="63"/>
        <end position="83"/>
    </location>
</feature>